<evidence type="ECO:0000313" key="2">
    <source>
        <dbReference type="EMBL" id="CAL1541297.1"/>
    </source>
</evidence>
<comment type="caution">
    <text evidence="2">The sequence shown here is derived from an EMBL/GenBank/DDBJ whole genome shotgun (WGS) entry which is preliminary data.</text>
</comment>
<dbReference type="Gene3D" id="3.40.50.620">
    <property type="entry name" value="HUPs"/>
    <property type="match status" value="1"/>
</dbReference>
<dbReference type="EMBL" id="CAXITT010000423">
    <property type="protein sequence ID" value="CAL1541297.1"/>
    <property type="molecule type" value="Genomic_DNA"/>
</dbReference>
<dbReference type="InterPro" id="IPR014729">
    <property type="entry name" value="Rossmann-like_a/b/a_fold"/>
</dbReference>
<evidence type="ECO:0000313" key="3">
    <source>
        <dbReference type="Proteomes" id="UP001497497"/>
    </source>
</evidence>
<dbReference type="Pfam" id="PF02698">
    <property type="entry name" value="DUF218"/>
    <property type="match status" value="1"/>
</dbReference>
<dbReference type="AlphaFoldDB" id="A0AAV2I4Z5"/>
<dbReference type="GO" id="GO:0005886">
    <property type="term" value="C:plasma membrane"/>
    <property type="evidence" value="ECO:0007669"/>
    <property type="project" value="TreeGrafter"/>
</dbReference>
<protein>
    <recommendedName>
        <fullName evidence="1">DUF218 domain-containing protein</fullName>
    </recommendedName>
</protein>
<organism evidence="2 3">
    <name type="scientific">Lymnaea stagnalis</name>
    <name type="common">Great pond snail</name>
    <name type="synonym">Helix stagnalis</name>
    <dbReference type="NCBI Taxonomy" id="6523"/>
    <lineage>
        <taxon>Eukaryota</taxon>
        <taxon>Metazoa</taxon>
        <taxon>Spiralia</taxon>
        <taxon>Lophotrochozoa</taxon>
        <taxon>Mollusca</taxon>
        <taxon>Gastropoda</taxon>
        <taxon>Heterobranchia</taxon>
        <taxon>Euthyneura</taxon>
        <taxon>Panpulmonata</taxon>
        <taxon>Hygrophila</taxon>
        <taxon>Lymnaeoidea</taxon>
        <taxon>Lymnaeidae</taxon>
        <taxon>Lymnaea</taxon>
    </lineage>
</organism>
<proteinExistence type="predicted"/>
<evidence type="ECO:0000259" key="1">
    <source>
        <dbReference type="Pfam" id="PF02698"/>
    </source>
</evidence>
<dbReference type="PANTHER" id="PTHR30336">
    <property type="entry name" value="INNER MEMBRANE PROTEIN, PROBABLE PERMEASE"/>
    <property type="match status" value="1"/>
</dbReference>
<dbReference type="InterPro" id="IPR003848">
    <property type="entry name" value="DUF218"/>
</dbReference>
<accession>A0AAV2I4Z5</accession>
<name>A0AAV2I4Z5_LYMST</name>
<dbReference type="CDD" id="cd06259">
    <property type="entry name" value="YdcF-like"/>
    <property type="match status" value="1"/>
</dbReference>
<feature type="domain" description="DUF218" evidence="1">
    <location>
        <begin position="26"/>
        <end position="144"/>
    </location>
</feature>
<dbReference type="InterPro" id="IPR051599">
    <property type="entry name" value="Cell_Envelope_Assoc"/>
</dbReference>
<dbReference type="PANTHER" id="PTHR30336:SF20">
    <property type="entry name" value="DUF218 DOMAIN-CONTAINING PROTEIN"/>
    <property type="match status" value="1"/>
</dbReference>
<dbReference type="Proteomes" id="UP001497497">
    <property type="component" value="Unassembled WGS sequence"/>
</dbReference>
<feature type="non-terminal residue" evidence="2">
    <location>
        <position position="209"/>
    </location>
</feature>
<keyword evidence="3" id="KW-1185">Reference proteome</keyword>
<gene>
    <name evidence="2" type="ORF">GSLYS_00014903001</name>
</gene>
<sequence length="209" mass="23319">MRELLLQCAKVLWDFARLNETIVKSDVMIVLGNDDPRSAEHAADMFLEGWAPLVVISGKEGTGTRGKLPENKTEAQVFCDIMRSKGVPEKVIVLEMKATNTGENIQYTQSLLSEMGVWPKSVMIVTKSLMELRAALTFKKQWKGSEYVHLCVSSPPLSLLEYPSPHVGTLDEVIANLLVHFQKFTDYALCGHQAAVDIPSHVQRAYTML</sequence>
<reference evidence="2 3" key="1">
    <citation type="submission" date="2024-04" db="EMBL/GenBank/DDBJ databases">
        <authorList>
            <consortium name="Genoscope - CEA"/>
            <person name="William W."/>
        </authorList>
    </citation>
    <scope>NUCLEOTIDE SEQUENCE [LARGE SCALE GENOMIC DNA]</scope>
</reference>